<evidence type="ECO:0000313" key="10">
    <source>
        <dbReference type="Proteomes" id="UP000295192"/>
    </source>
</evidence>
<feature type="transmembrane region" description="Helical" evidence="8">
    <location>
        <begin position="21"/>
        <end position="41"/>
    </location>
</feature>
<evidence type="ECO:0000313" key="9">
    <source>
        <dbReference type="EMBL" id="TDG40352.1"/>
    </source>
</evidence>
<dbReference type="Proteomes" id="UP000295192">
    <property type="component" value="Unassembled WGS sequence"/>
</dbReference>
<dbReference type="OMA" id="DHIANKS"/>
<dbReference type="PANTHER" id="PTHR23033:SF14">
    <property type="entry name" value="GLYCOPROTEIN-N-ACETYLGALACTOSAMINE 3-BETA-GALACTOSYLTRANSFERASE 1-RELATED"/>
    <property type="match status" value="1"/>
</dbReference>
<dbReference type="OrthoDB" id="414175at2759"/>
<dbReference type="Gene3D" id="3.90.550.50">
    <property type="match status" value="1"/>
</dbReference>
<evidence type="ECO:0008006" key="11">
    <source>
        <dbReference type="Google" id="ProtNLM"/>
    </source>
</evidence>
<gene>
    <name evidence="9" type="ORF">AWZ03_013230</name>
</gene>
<evidence type="ECO:0000256" key="7">
    <source>
        <dbReference type="SAM" id="MobiDB-lite"/>
    </source>
</evidence>
<evidence type="ECO:0000256" key="5">
    <source>
        <dbReference type="ARBA" id="ARBA00022989"/>
    </source>
</evidence>
<keyword evidence="5 8" id="KW-1133">Transmembrane helix</keyword>
<comment type="subcellular location">
    <subcellularLocation>
        <location evidence="1">Membrane</location>
        <topology evidence="1">Single-pass type II membrane protein</topology>
    </subcellularLocation>
</comment>
<dbReference type="STRING" id="7232.A0A484AWH0"/>
<evidence type="ECO:0000256" key="2">
    <source>
        <dbReference type="ARBA" id="ARBA00006462"/>
    </source>
</evidence>
<dbReference type="EMBL" id="LSRL02000593">
    <property type="protein sequence ID" value="TDG40352.1"/>
    <property type="molecule type" value="Genomic_DNA"/>
</dbReference>
<proteinExistence type="inferred from homology"/>
<name>A0A484AWH0_DRONA</name>
<dbReference type="PANTHER" id="PTHR23033">
    <property type="entry name" value="BETA1,3-GALACTOSYLTRANSFERASE"/>
    <property type="match status" value="1"/>
</dbReference>
<dbReference type="InterPro" id="IPR026050">
    <property type="entry name" value="C1GALT1/C1GALT1_chp1"/>
</dbReference>
<organism evidence="9 10">
    <name type="scientific">Drosophila navojoa</name>
    <name type="common">Fruit fly</name>
    <dbReference type="NCBI Taxonomy" id="7232"/>
    <lineage>
        <taxon>Eukaryota</taxon>
        <taxon>Metazoa</taxon>
        <taxon>Ecdysozoa</taxon>
        <taxon>Arthropoda</taxon>
        <taxon>Hexapoda</taxon>
        <taxon>Insecta</taxon>
        <taxon>Pterygota</taxon>
        <taxon>Neoptera</taxon>
        <taxon>Endopterygota</taxon>
        <taxon>Diptera</taxon>
        <taxon>Brachycera</taxon>
        <taxon>Muscomorpha</taxon>
        <taxon>Ephydroidea</taxon>
        <taxon>Drosophilidae</taxon>
        <taxon>Drosophila</taxon>
    </lineage>
</organism>
<protein>
    <recommendedName>
        <fullName evidence="11">N-acetylgalactosaminide beta-1,3-galactosyltransferase</fullName>
    </recommendedName>
</protein>
<keyword evidence="3 8" id="KW-0812">Transmembrane</keyword>
<evidence type="ECO:0000256" key="3">
    <source>
        <dbReference type="ARBA" id="ARBA00022692"/>
    </source>
</evidence>
<evidence type="ECO:0000256" key="1">
    <source>
        <dbReference type="ARBA" id="ARBA00004606"/>
    </source>
</evidence>
<evidence type="ECO:0000256" key="4">
    <source>
        <dbReference type="ARBA" id="ARBA00022968"/>
    </source>
</evidence>
<dbReference type="AlphaFoldDB" id="A0A484AWH0"/>
<comment type="similarity">
    <text evidence="2">Belongs to the glycosyltransferase 31 family. Beta3-Gal-T subfamily.</text>
</comment>
<feature type="region of interest" description="Disordered" evidence="7">
    <location>
        <begin position="197"/>
        <end position="222"/>
    </location>
</feature>
<comment type="caution">
    <text evidence="9">The sequence shown here is derived from an EMBL/GenBank/DDBJ whole genome shotgun (WGS) entry which is preliminary data.</text>
</comment>
<dbReference type="GO" id="GO:0016020">
    <property type="term" value="C:membrane"/>
    <property type="evidence" value="ECO:0007669"/>
    <property type="project" value="UniProtKB-SubCell"/>
</dbReference>
<sequence length="222" mass="24956">MTANSLLGRSILNEGRSNKRSLVSLIVGLVVGFCLAELFVYSSTPERGEFVPYDGHRHGDVNDAHHSHDMLELSGPEQDVGTHEHSNENTSIAEKLHSEVRILCWIMTNPSNHKKKARHVKRTWGKRCNKLIFMSSAKDEELDSVALPIGEGRNNLWGKTKEAFKYIYEHHINDADWFLKADDDTYTILTVGELMPAPKEPSAIEGAKPSEESMTESEKEAQ</sequence>
<accession>A0A484AWH0</accession>
<evidence type="ECO:0000256" key="8">
    <source>
        <dbReference type="SAM" id="Phobius"/>
    </source>
</evidence>
<reference evidence="9 10" key="1">
    <citation type="journal article" date="2019" name="J. Hered.">
        <title>An Improved Genome Assembly for Drosophila navojoa, the Basal Species in the mojavensis Cluster.</title>
        <authorList>
            <person name="Vanderlinde T."/>
            <person name="Dupim E.G."/>
            <person name="Nazario-Yepiz N.O."/>
            <person name="Carvalho A.B."/>
        </authorList>
    </citation>
    <scope>NUCLEOTIDE SEQUENCE [LARGE SCALE GENOMIC DNA]</scope>
    <source>
        <strain evidence="9">Navoj_Jal97</strain>
        <tissue evidence="9">Whole organism</tissue>
    </source>
</reference>
<keyword evidence="6 8" id="KW-0472">Membrane</keyword>
<evidence type="ECO:0000256" key="6">
    <source>
        <dbReference type="ARBA" id="ARBA00023136"/>
    </source>
</evidence>
<feature type="compositionally biased region" description="Basic and acidic residues" evidence="7">
    <location>
        <begin position="208"/>
        <end position="222"/>
    </location>
</feature>
<dbReference type="GO" id="GO:0016263">
    <property type="term" value="F:glycoprotein-N-acetylgalactosamine 3-beta-galactosyltransferase activity"/>
    <property type="evidence" value="ECO:0007669"/>
    <property type="project" value="TreeGrafter"/>
</dbReference>
<keyword evidence="10" id="KW-1185">Reference proteome</keyword>
<keyword evidence="4" id="KW-0735">Signal-anchor</keyword>